<dbReference type="InterPro" id="IPR001958">
    <property type="entry name" value="Tet-R_TetA/multi-R_MdtG-like"/>
</dbReference>
<keyword evidence="3 6" id="KW-0812">Transmembrane</keyword>
<feature type="transmembrane region" description="Helical" evidence="6">
    <location>
        <begin position="159"/>
        <end position="178"/>
    </location>
</feature>
<feature type="transmembrane region" description="Helical" evidence="6">
    <location>
        <begin position="276"/>
        <end position="294"/>
    </location>
</feature>
<feature type="transmembrane region" description="Helical" evidence="6">
    <location>
        <begin position="245"/>
        <end position="264"/>
    </location>
</feature>
<dbReference type="GO" id="GO:0022857">
    <property type="term" value="F:transmembrane transporter activity"/>
    <property type="evidence" value="ECO:0007669"/>
    <property type="project" value="InterPro"/>
</dbReference>
<feature type="transmembrane region" description="Helical" evidence="6">
    <location>
        <begin position="128"/>
        <end position="147"/>
    </location>
</feature>
<protein>
    <submittedName>
        <fullName evidence="8">MFS transporter</fullName>
    </submittedName>
</protein>
<dbReference type="InterPro" id="IPR036259">
    <property type="entry name" value="MFS_trans_sf"/>
</dbReference>
<dbReference type="CDD" id="cd17330">
    <property type="entry name" value="MFS_SLC46_TetA_like"/>
    <property type="match status" value="1"/>
</dbReference>
<accession>A0A395LYU4</accession>
<evidence type="ECO:0000256" key="5">
    <source>
        <dbReference type="ARBA" id="ARBA00023136"/>
    </source>
</evidence>
<keyword evidence="4 6" id="KW-1133">Transmembrane helix</keyword>
<keyword evidence="2" id="KW-0813">Transport</keyword>
<dbReference type="GO" id="GO:0016020">
    <property type="term" value="C:membrane"/>
    <property type="evidence" value="ECO:0007669"/>
    <property type="project" value="UniProtKB-SubCell"/>
</dbReference>
<organism evidence="8 9">
    <name type="scientific">Candidatus Thermochlorobacter aerophilus</name>
    <dbReference type="NCBI Taxonomy" id="1868324"/>
    <lineage>
        <taxon>Bacteria</taxon>
        <taxon>Pseudomonadati</taxon>
        <taxon>Chlorobiota</taxon>
        <taxon>Chlorobiia</taxon>
        <taxon>Chlorobiales</taxon>
        <taxon>Candidatus Thermochlorobacteriaceae</taxon>
        <taxon>Candidatus Thermochlorobacter</taxon>
    </lineage>
</organism>
<feature type="transmembrane region" description="Helical" evidence="6">
    <location>
        <begin position="71"/>
        <end position="86"/>
    </location>
</feature>
<evidence type="ECO:0000259" key="7">
    <source>
        <dbReference type="PROSITE" id="PS50850"/>
    </source>
</evidence>
<dbReference type="PANTHER" id="PTHR23504:SF15">
    <property type="entry name" value="MAJOR FACILITATOR SUPERFAMILY (MFS) PROFILE DOMAIN-CONTAINING PROTEIN"/>
    <property type="match status" value="1"/>
</dbReference>
<dbReference type="InterPro" id="IPR020846">
    <property type="entry name" value="MFS_dom"/>
</dbReference>
<feature type="transmembrane region" description="Helical" evidence="6">
    <location>
        <begin position="300"/>
        <end position="325"/>
    </location>
</feature>
<evidence type="ECO:0000313" key="8">
    <source>
        <dbReference type="EMBL" id="RFM23703.1"/>
    </source>
</evidence>
<evidence type="ECO:0000256" key="2">
    <source>
        <dbReference type="ARBA" id="ARBA00022448"/>
    </source>
</evidence>
<keyword evidence="5 6" id="KW-0472">Membrane</keyword>
<dbReference type="InterPro" id="IPR011701">
    <property type="entry name" value="MFS"/>
</dbReference>
<dbReference type="PANTHER" id="PTHR23504">
    <property type="entry name" value="MAJOR FACILITATOR SUPERFAMILY DOMAIN-CONTAINING PROTEIN 10"/>
    <property type="match status" value="1"/>
</dbReference>
<feature type="transmembrane region" description="Helical" evidence="6">
    <location>
        <begin position="212"/>
        <end position="233"/>
    </location>
</feature>
<dbReference type="SUPFAM" id="SSF103473">
    <property type="entry name" value="MFS general substrate transporter"/>
    <property type="match status" value="1"/>
</dbReference>
<feature type="transmembrane region" description="Helical" evidence="6">
    <location>
        <begin position="39"/>
        <end position="59"/>
    </location>
</feature>
<feature type="transmembrane region" description="Helical" evidence="6">
    <location>
        <begin position="92"/>
        <end position="116"/>
    </location>
</feature>
<reference evidence="8 9" key="1">
    <citation type="journal article" date="2011" name="ISME J.">
        <title>Community ecology of hot spring cyanobacterial mats: predominant populations and their functional potential.</title>
        <authorList>
            <person name="Klatt C.G."/>
            <person name="Wood J.M."/>
            <person name="Rusch D.B."/>
            <person name="Bateson M.M."/>
            <person name="Hamamura N."/>
            <person name="Heidelberg J.F."/>
            <person name="Grossman A.R."/>
            <person name="Bhaya D."/>
            <person name="Cohan F.M."/>
            <person name="Kuhl M."/>
            <person name="Bryant D.A."/>
            <person name="Ward D.M."/>
        </authorList>
    </citation>
    <scope>NUCLEOTIDE SEQUENCE [LARGE SCALE GENOMIC DNA]</scope>
    <source>
        <strain evidence="8">OS</strain>
    </source>
</reference>
<dbReference type="PROSITE" id="PS50850">
    <property type="entry name" value="MFS"/>
    <property type="match status" value="1"/>
</dbReference>
<dbReference type="Pfam" id="PF07690">
    <property type="entry name" value="MFS_1"/>
    <property type="match status" value="1"/>
</dbReference>
<proteinExistence type="predicted"/>
<evidence type="ECO:0000256" key="1">
    <source>
        <dbReference type="ARBA" id="ARBA00004141"/>
    </source>
</evidence>
<evidence type="ECO:0000313" key="9">
    <source>
        <dbReference type="Proteomes" id="UP000266389"/>
    </source>
</evidence>
<feature type="transmembrane region" description="Helical" evidence="6">
    <location>
        <begin position="7"/>
        <end position="27"/>
    </location>
</feature>
<dbReference type="PRINTS" id="PR01035">
    <property type="entry name" value="TCRTETA"/>
</dbReference>
<comment type="subcellular location">
    <subcellularLocation>
        <location evidence="1">Membrane</location>
        <topology evidence="1">Multi-pass membrane protein</topology>
    </subcellularLocation>
</comment>
<sequence length="402" mass="42722">MKTSPFVILFFTVFLDLIGFGIVLPLLPNYARELGASPLLIGIVAGSYSLMQFFSAPIWGSISDRIGRRPVILVSVLTSTVSYLIFSQSHSVWLLLLSRVLAGIGSANVGVTQAYITDITTVGERSKALGILGAAFGLGFVLGPPIGGTIKSSYGIESVGYLAAMLTFLDFLLAYFLLPESLKEKKVGKLHFTGFQADKLIEAFQRPAINRLLVIGFCFVFAFVNMQISVPLLWKEHYQQDDKMIGYLFAFVGCISVVVQGGLIGRLAKKFGECKVLVAGLISMCAGVTLIPFVPEAYLFSIGLAVLALLAVGNGLVTPLNASLISMYAKAEEQGEILGISQSVGALGRILGPISGSLLYGLDSHMPYLAGGVCLLIGLALALPLLTFEASSPSAAPNPQAR</sequence>
<dbReference type="Gene3D" id="1.20.1250.20">
    <property type="entry name" value="MFS general substrate transporter like domains"/>
    <property type="match status" value="1"/>
</dbReference>
<feature type="domain" description="Major facilitator superfamily (MFS) profile" evidence="7">
    <location>
        <begin position="5"/>
        <end position="390"/>
    </location>
</feature>
<dbReference type="AlphaFoldDB" id="A0A395LYU4"/>
<feature type="transmembrane region" description="Helical" evidence="6">
    <location>
        <begin position="368"/>
        <end position="388"/>
    </location>
</feature>
<dbReference type="EMBL" id="PHFL01000060">
    <property type="protein sequence ID" value="RFM23703.1"/>
    <property type="molecule type" value="Genomic_DNA"/>
</dbReference>
<evidence type="ECO:0000256" key="3">
    <source>
        <dbReference type="ARBA" id="ARBA00022692"/>
    </source>
</evidence>
<comment type="caution">
    <text evidence="8">The sequence shown here is derived from an EMBL/GenBank/DDBJ whole genome shotgun (WGS) entry which is preliminary data.</text>
</comment>
<gene>
    <name evidence="8" type="ORF">D0433_10080</name>
</gene>
<evidence type="ECO:0000256" key="4">
    <source>
        <dbReference type="ARBA" id="ARBA00022989"/>
    </source>
</evidence>
<name>A0A395LYU4_9BACT</name>
<dbReference type="Proteomes" id="UP000266389">
    <property type="component" value="Unassembled WGS sequence"/>
</dbReference>
<evidence type="ECO:0000256" key="6">
    <source>
        <dbReference type="SAM" id="Phobius"/>
    </source>
</evidence>